<dbReference type="PANTHER" id="PTHR30529">
    <property type="entry name" value="CYTOCHROME B561"/>
    <property type="match status" value="1"/>
</dbReference>
<evidence type="ECO:0000256" key="4">
    <source>
        <dbReference type="ARBA" id="ARBA00022475"/>
    </source>
</evidence>
<name>A0ABY5XWQ1_RHISU</name>
<evidence type="ECO:0000256" key="3">
    <source>
        <dbReference type="ARBA" id="ARBA00022448"/>
    </source>
</evidence>
<gene>
    <name evidence="15" type="ORF">N2599_26035</name>
</gene>
<feature type="transmembrane region" description="Helical" evidence="13">
    <location>
        <begin position="66"/>
        <end position="84"/>
    </location>
</feature>
<evidence type="ECO:0000313" key="15">
    <source>
        <dbReference type="EMBL" id="UWU18661.1"/>
    </source>
</evidence>
<keyword evidence="6 13" id="KW-0812">Transmembrane</keyword>
<dbReference type="InterPro" id="IPR011577">
    <property type="entry name" value="Cyt_b561_bac/Ni-Hgenase"/>
</dbReference>
<evidence type="ECO:0000259" key="14">
    <source>
        <dbReference type="Pfam" id="PF01292"/>
    </source>
</evidence>
<dbReference type="InterPro" id="IPR052168">
    <property type="entry name" value="Cytochrome_b561_oxidase"/>
</dbReference>
<comment type="cofactor">
    <cofactor evidence="1">
        <name>heme b</name>
        <dbReference type="ChEBI" id="CHEBI:60344"/>
    </cofactor>
</comment>
<geneLocation type="plasmid" evidence="15 16">
    <name>pWSM1592_1</name>
</geneLocation>
<reference evidence="15" key="1">
    <citation type="submission" date="2022-09" db="EMBL/GenBank/DDBJ databases">
        <title>Australian commercial rhizobial inoculants.</title>
        <authorList>
            <person name="Kohlmeier M.G."/>
            <person name="O'Hara G.W."/>
            <person name="Colombi E."/>
            <person name="Ramsay J.P."/>
            <person name="Terpolilli J."/>
        </authorList>
    </citation>
    <scope>NUCLEOTIDE SEQUENCE</scope>
    <source>
        <strain evidence="15">WSM1592</strain>
        <plasmid evidence="15">pWSM1592_1</plasmid>
    </source>
</reference>
<dbReference type="RefSeq" id="WP_244914683.1">
    <property type="nucleotide sequence ID" value="NZ_CP104144.1"/>
</dbReference>
<evidence type="ECO:0000313" key="16">
    <source>
        <dbReference type="Proteomes" id="UP001060123"/>
    </source>
</evidence>
<comment type="subcellular location">
    <subcellularLocation>
        <location evidence="2">Cell membrane</location>
        <topology evidence="2">Multi-pass membrane protein</topology>
    </subcellularLocation>
</comment>
<feature type="transmembrane region" description="Helical" evidence="13">
    <location>
        <begin position="17"/>
        <end position="37"/>
    </location>
</feature>
<sequence>MASGRGGTAADEQLASAYIHVYVGIAILMLIGVRLVLRFVQGAPSVPPEEPGILGLMAKAAHATPYFLLVALPVTGVAAFYPGYDGAGEVHAEVPKIIRRAIIAAHVLGVLAHQFY</sequence>
<protein>
    <recommendedName>
        <fullName evidence="14">Cytochrome b561 bacterial/Ni-hydrogenase domain-containing protein</fullName>
    </recommendedName>
</protein>
<keyword evidence="5" id="KW-0349">Heme</keyword>
<dbReference type="SUPFAM" id="SSF81342">
    <property type="entry name" value="Transmembrane di-heme cytochromes"/>
    <property type="match status" value="1"/>
</dbReference>
<dbReference type="PANTHER" id="PTHR30529:SF1">
    <property type="entry name" value="CYTOCHROME B561 HOMOLOG 2"/>
    <property type="match status" value="1"/>
</dbReference>
<dbReference type="EMBL" id="CP104144">
    <property type="protein sequence ID" value="UWU18661.1"/>
    <property type="molecule type" value="Genomic_DNA"/>
</dbReference>
<keyword evidence="15" id="KW-0614">Plasmid</keyword>
<evidence type="ECO:0000256" key="10">
    <source>
        <dbReference type="ARBA" id="ARBA00023004"/>
    </source>
</evidence>
<accession>A0ABY5XWQ1</accession>
<dbReference type="Pfam" id="PF01292">
    <property type="entry name" value="Ni_hydr_CYTB"/>
    <property type="match status" value="1"/>
</dbReference>
<keyword evidence="16" id="KW-1185">Reference proteome</keyword>
<evidence type="ECO:0000256" key="12">
    <source>
        <dbReference type="ARBA" id="ARBA00037975"/>
    </source>
</evidence>
<dbReference type="Proteomes" id="UP001060123">
    <property type="component" value="Plasmid pWSM1592_1"/>
</dbReference>
<evidence type="ECO:0000256" key="2">
    <source>
        <dbReference type="ARBA" id="ARBA00004651"/>
    </source>
</evidence>
<evidence type="ECO:0000256" key="13">
    <source>
        <dbReference type="SAM" id="Phobius"/>
    </source>
</evidence>
<comment type="similarity">
    <text evidence="12">Belongs to the cytochrome b561 family.</text>
</comment>
<keyword evidence="10" id="KW-0408">Iron</keyword>
<keyword evidence="7" id="KW-0479">Metal-binding</keyword>
<evidence type="ECO:0000256" key="8">
    <source>
        <dbReference type="ARBA" id="ARBA00022982"/>
    </source>
</evidence>
<evidence type="ECO:0000256" key="7">
    <source>
        <dbReference type="ARBA" id="ARBA00022723"/>
    </source>
</evidence>
<evidence type="ECO:0000256" key="9">
    <source>
        <dbReference type="ARBA" id="ARBA00022989"/>
    </source>
</evidence>
<evidence type="ECO:0000256" key="6">
    <source>
        <dbReference type="ARBA" id="ARBA00022692"/>
    </source>
</evidence>
<evidence type="ECO:0000256" key="11">
    <source>
        <dbReference type="ARBA" id="ARBA00023136"/>
    </source>
</evidence>
<evidence type="ECO:0000256" key="5">
    <source>
        <dbReference type="ARBA" id="ARBA00022617"/>
    </source>
</evidence>
<keyword evidence="4" id="KW-1003">Cell membrane</keyword>
<keyword evidence="11 13" id="KW-0472">Membrane</keyword>
<proteinExistence type="inferred from homology"/>
<keyword evidence="8" id="KW-0249">Electron transport</keyword>
<organism evidence="15 16">
    <name type="scientific">Rhizobium sullae</name>
    <name type="common">Rhizobium hedysari</name>
    <dbReference type="NCBI Taxonomy" id="50338"/>
    <lineage>
        <taxon>Bacteria</taxon>
        <taxon>Pseudomonadati</taxon>
        <taxon>Pseudomonadota</taxon>
        <taxon>Alphaproteobacteria</taxon>
        <taxon>Hyphomicrobiales</taxon>
        <taxon>Rhizobiaceae</taxon>
        <taxon>Rhizobium/Agrobacterium group</taxon>
        <taxon>Rhizobium</taxon>
    </lineage>
</organism>
<evidence type="ECO:0000256" key="1">
    <source>
        <dbReference type="ARBA" id="ARBA00001970"/>
    </source>
</evidence>
<keyword evidence="3" id="KW-0813">Transport</keyword>
<keyword evidence="9 13" id="KW-1133">Transmembrane helix</keyword>
<feature type="domain" description="Cytochrome b561 bacterial/Ni-hydrogenase" evidence="14">
    <location>
        <begin position="17"/>
        <end position="115"/>
    </location>
</feature>
<dbReference type="InterPro" id="IPR016174">
    <property type="entry name" value="Di-haem_cyt_TM"/>
</dbReference>